<comment type="caution">
    <text evidence="2">The sequence shown here is derived from an EMBL/GenBank/DDBJ whole genome shotgun (WGS) entry which is preliminary data.</text>
</comment>
<dbReference type="Proteomes" id="UP000283634">
    <property type="component" value="Unassembled WGS sequence"/>
</dbReference>
<feature type="region of interest" description="Disordered" evidence="1">
    <location>
        <begin position="400"/>
        <end position="419"/>
    </location>
</feature>
<dbReference type="AlphaFoldDB" id="A0A3R7M5J3"/>
<feature type="compositionally biased region" description="Basic residues" evidence="1">
    <location>
        <begin position="353"/>
        <end position="362"/>
    </location>
</feature>
<feature type="region of interest" description="Disordered" evidence="1">
    <location>
        <begin position="351"/>
        <end position="395"/>
    </location>
</feature>
<evidence type="ECO:0000313" key="3">
    <source>
        <dbReference type="Proteomes" id="UP000283634"/>
    </source>
</evidence>
<dbReference type="VEuPathDB" id="TriTrypDB:TRSC58_06759"/>
<keyword evidence="3" id="KW-1185">Reference proteome</keyword>
<feature type="compositionally biased region" description="Polar residues" evidence="1">
    <location>
        <begin position="367"/>
        <end position="380"/>
    </location>
</feature>
<proteinExistence type="predicted"/>
<name>A0A3R7M5J3_TRYRA</name>
<dbReference type="RefSeq" id="XP_029233730.1">
    <property type="nucleotide sequence ID" value="XM_029386404.1"/>
</dbReference>
<dbReference type="OMA" id="RTNEHAP"/>
<sequence length="442" mass="48335">MLVEAEAGNRMGLRPPQPEEARNPTSSPSAAPLGESFTPGHMLLHKSTGAESASCHRRWSNNESGTASAVPSYSSRLTDGPLTSSYNSSEEVGSVMGMSLVFKPVEGWGPAQAHPPPPDRYAISLEEARYNANAVKGERPGNDFFRVDAPLPGWSLSGGAVLRGGMCCMRNAAAEFNQGGMTASPSLCPGGDDTPVPSAVPRVVASVCTGATATPGERSPLETQQQQQRPWPAVEPPRVVTPSSFHFSTFDGESHLKEKTLRFKMLPSPVPFEKFFAGTRPRPALEWVNQYRSTMVRWYKRIVLAQENTRARVRQRCPSPPKGLIDEAMHTDTVGLQSWAEQCCRWWDETSRKRTRRGHRGGKTLGNAGNSQTTATQQQRTNEHAPPAGDDKTHVIGHPLLSRAVADSSEPAPLEDTEEWIKRVKKDLEETFLEEDDGEGKE</sequence>
<accession>A0A3R7M5J3</accession>
<feature type="region of interest" description="Disordered" evidence="1">
    <location>
        <begin position="211"/>
        <end position="238"/>
    </location>
</feature>
<feature type="region of interest" description="Disordered" evidence="1">
    <location>
        <begin position="54"/>
        <end position="89"/>
    </location>
</feature>
<dbReference type="GeneID" id="40333670"/>
<organism evidence="2 3">
    <name type="scientific">Trypanosoma rangeli</name>
    <dbReference type="NCBI Taxonomy" id="5698"/>
    <lineage>
        <taxon>Eukaryota</taxon>
        <taxon>Discoba</taxon>
        <taxon>Euglenozoa</taxon>
        <taxon>Kinetoplastea</taxon>
        <taxon>Metakinetoplastina</taxon>
        <taxon>Trypanosomatida</taxon>
        <taxon>Trypanosomatidae</taxon>
        <taxon>Trypanosoma</taxon>
        <taxon>Herpetosoma</taxon>
    </lineage>
</organism>
<evidence type="ECO:0000256" key="1">
    <source>
        <dbReference type="SAM" id="MobiDB-lite"/>
    </source>
</evidence>
<dbReference type="EMBL" id="MKGL01000672">
    <property type="protein sequence ID" value="RNE96556.1"/>
    <property type="molecule type" value="Genomic_DNA"/>
</dbReference>
<gene>
    <name evidence="2" type="ORF">TraAM80_09737</name>
</gene>
<dbReference type="OrthoDB" id="244770at2759"/>
<protein>
    <submittedName>
        <fullName evidence="2">Uncharacterized protein</fullName>
    </submittedName>
</protein>
<evidence type="ECO:0000313" key="2">
    <source>
        <dbReference type="EMBL" id="RNE96556.1"/>
    </source>
</evidence>
<reference evidence="2 3" key="1">
    <citation type="journal article" date="2018" name="BMC Genomics">
        <title>Genomic comparison of Trypanosoma conorhini and Trypanosoma rangeli to Trypanosoma cruzi strains of high and low virulence.</title>
        <authorList>
            <person name="Bradwell K.R."/>
            <person name="Koparde V.N."/>
            <person name="Matveyev A.V."/>
            <person name="Serrano M.G."/>
            <person name="Alves J.M."/>
            <person name="Parikh H."/>
            <person name="Huang B."/>
            <person name="Lee V."/>
            <person name="Espinosa-Alvarez O."/>
            <person name="Ortiz P.A."/>
            <person name="Costa-Martins A.G."/>
            <person name="Teixeira M.M."/>
            <person name="Buck G.A."/>
        </authorList>
    </citation>
    <scope>NUCLEOTIDE SEQUENCE [LARGE SCALE GENOMIC DNA]</scope>
    <source>
        <strain evidence="2 3">AM80</strain>
    </source>
</reference>
<feature type="region of interest" description="Disordered" evidence="1">
    <location>
        <begin position="1"/>
        <end position="40"/>
    </location>
</feature>
<feature type="compositionally biased region" description="Polar residues" evidence="1">
    <location>
        <begin position="61"/>
        <end position="89"/>
    </location>
</feature>